<comment type="cofactor">
    <cofactor evidence="1">
        <name>FAD</name>
        <dbReference type="ChEBI" id="CHEBI:57692"/>
    </cofactor>
</comment>
<accession>A0ABP6QE28</accession>
<reference evidence="5" key="1">
    <citation type="journal article" date="2019" name="Int. J. Syst. Evol. Microbiol.">
        <title>The Global Catalogue of Microorganisms (GCM) 10K type strain sequencing project: providing services to taxonomists for standard genome sequencing and annotation.</title>
        <authorList>
            <consortium name="The Broad Institute Genomics Platform"/>
            <consortium name="The Broad Institute Genome Sequencing Center for Infectious Disease"/>
            <person name="Wu L."/>
            <person name="Ma J."/>
        </authorList>
    </citation>
    <scope>NUCLEOTIDE SEQUENCE [LARGE SCALE GENOMIC DNA]</scope>
    <source>
        <strain evidence="5">JCM 9377</strain>
    </source>
</reference>
<evidence type="ECO:0000256" key="2">
    <source>
        <dbReference type="ARBA" id="ARBA00023002"/>
    </source>
</evidence>
<dbReference type="SUPFAM" id="SSF51905">
    <property type="entry name" value="FAD/NAD(P)-binding domain"/>
    <property type="match status" value="1"/>
</dbReference>
<proteinExistence type="predicted"/>
<dbReference type="PRINTS" id="PR00757">
    <property type="entry name" value="AMINEOXDASEF"/>
</dbReference>
<dbReference type="PANTHER" id="PTHR42923:SF47">
    <property type="entry name" value="BLR3003 PROTEIN"/>
    <property type="match status" value="1"/>
</dbReference>
<dbReference type="Pfam" id="PF01593">
    <property type="entry name" value="Amino_oxidase"/>
    <property type="match status" value="1"/>
</dbReference>
<evidence type="ECO:0000313" key="4">
    <source>
        <dbReference type="EMBL" id="GAA3222067.1"/>
    </source>
</evidence>
<protein>
    <submittedName>
        <fullName evidence="4">Hydroxysqualene dehydroxylase HpnE</fullName>
    </submittedName>
</protein>
<organism evidence="4 5">
    <name type="scientific">Actinocorallia longicatena</name>
    <dbReference type="NCBI Taxonomy" id="111803"/>
    <lineage>
        <taxon>Bacteria</taxon>
        <taxon>Bacillati</taxon>
        <taxon>Actinomycetota</taxon>
        <taxon>Actinomycetes</taxon>
        <taxon>Streptosporangiales</taxon>
        <taxon>Thermomonosporaceae</taxon>
        <taxon>Actinocorallia</taxon>
    </lineage>
</organism>
<comment type="caution">
    <text evidence="4">The sequence shown here is derived from an EMBL/GenBank/DDBJ whole genome shotgun (WGS) entry which is preliminary data.</text>
</comment>
<dbReference type="InterPro" id="IPR001613">
    <property type="entry name" value="Flavin_amine_oxidase"/>
</dbReference>
<dbReference type="NCBIfam" id="TIGR03467">
    <property type="entry name" value="HpnE"/>
    <property type="match status" value="1"/>
</dbReference>
<dbReference type="InterPro" id="IPR017830">
    <property type="entry name" value="SQase_HpnE"/>
</dbReference>
<dbReference type="Proteomes" id="UP001501237">
    <property type="component" value="Unassembled WGS sequence"/>
</dbReference>
<evidence type="ECO:0000259" key="3">
    <source>
        <dbReference type="Pfam" id="PF01593"/>
    </source>
</evidence>
<dbReference type="InterPro" id="IPR050464">
    <property type="entry name" value="Zeta_carotene_desat/Oxidored"/>
</dbReference>
<name>A0ABP6QE28_9ACTN</name>
<sequence length="469" mass="50271">MVPPRAWPGEVRGLDSREVAVRRVVVIGGGLAGLASAVWLAEQGDRVTLVERRGRLGGRTLGFPLAEAGGEMVDNGQHVIAGSYRHLLRYLGSVGTREHVEFPRSFGVRAAGAPPATLGTGVRDMLGLWTGGVPGIGFGDLARSVVPHLRMLVAAVRPGARLDEMTVEEWLERIGMPQALRRMLWRPAALGVLNEEPGRASAHALASALAVGCRRALRQGRRAFAIGYPTVDLRTLYVTGAEKVFAERDVEVRLRARAVRVEVRGGRARGVGLADGEVIPADAVIVAVPAWDAGGLLDLLPGAAEIGAAARELVPIPIVSVNLYLDRPIGMTHPWETLLDGDVHWVFDRTRMHGRRSEAGHLYALTTCAAYDLIGLRAPEVVERCVASLRALYPEARDARVVHAHVVPWRKATFSSRPGTGAVRPGQRTAVEGLALAGDWTRNDWPTTMEGAVQSAALAIRALRGVSGP</sequence>
<dbReference type="InterPro" id="IPR002937">
    <property type="entry name" value="Amino_oxidase"/>
</dbReference>
<dbReference type="PANTHER" id="PTHR42923">
    <property type="entry name" value="PROTOPORPHYRINOGEN OXIDASE"/>
    <property type="match status" value="1"/>
</dbReference>
<dbReference type="RefSeq" id="WP_344832099.1">
    <property type="nucleotide sequence ID" value="NZ_BAAAUV010000012.1"/>
</dbReference>
<keyword evidence="5" id="KW-1185">Reference proteome</keyword>
<evidence type="ECO:0000256" key="1">
    <source>
        <dbReference type="ARBA" id="ARBA00001974"/>
    </source>
</evidence>
<dbReference type="EMBL" id="BAAAUV010000012">
    <property type="protein sequence ID" value="GAA3222067.1"/>
    <property type="molecule type" value="Genomic_DNA"/>
</dbReference>
<dbReference type="Gene3D" id="3.50.50.60">
    <property type="entry name" value="FAD/NAD(P)-binding domain"/>
    <property type="match status" value="1"/>
</dbReference>
<dbReference type="InterPro" id="IPR036188">
    <property type="entry name" value="FAD/NAD-bd_sf"/>
</dbReference>
<keyword evidence="2" id="KW-0560">Oxidoreductase</keyword>
<gene>
    <name evidence="4" type="primary">hpnE</name>
    <name evidence="4" type="ORF">GCM10010468_47620</name>
</gene>
<feature type="domain" description="Amine oxidase" evidence="3">
    <location>
        <begin position="31"/>
        <end position="459"/>
    </location>
</feature>
<evidence type="ECO:0000313" key="5">
    <source>
        <dbReference type="Proteomes" id="UP001501237"/>
    </source>
</evidence>